<evidence type="ECO:0000256" key="13">
    <source>
        <dbReference type="ARBA" id="ARBA00047880"/>
    </source>
</evidence>
<comment type="function">
    <text evidence="1">Catalyzes the phosphorylation of riboflavin (vitamin B2) to form flavin mononucleotide (FMN) coenzyme.</text>
</comment>
<organism evidence="16 17">
    <name type="scientific">Zasmidium cellare</name>
    <name type="common">Wine cellar mold</name>
    <name type="synonym">Racodium cellare</name>
    <dbReference type="NCBI Taxonomy" id="395010"/>
    <lineage>
        <taxon>Eukaryota</taxon>
        <taxon>Fungi</taxon>
        <taxon>Dikarya</taxon>
        <taxon>Ascomycota</taxon>
        <taxon>Pezizomycotina</taxon>
        <taxon>Dothideomycetes</taxon>
        <taxon>Dothideomycetidae</taxon>
        <taxon>Mycosphaerellales</taxon>
        <taxon>Mycosphaerellaceae</taxon>
        <taxon>Zasmidium</taxon>
    </lineage>
</organism>
<evidence type="ECO:0000313" key="17">
    <source>
        <dbReference type="Proteomes" id="UP001305779"/>
    </source>
</evidence>
<feature type="region of interest" description="Disordered" evidence="14">
    <location>
        <begin position="67"/>
        <end position="91"/>
    </location>
</feature>
<comment type="catalytic activity">
    <reaction evidence="13">
        <text>riboflavin + ATP = FMN + ADP + H(+)</text>
        <dbReference type="Rhea" id="RHEA:14357"/>
        <dbReference type="ChEBI" id="CHEBI:15378"/>
        <dbReference type="ChEBI" id="CHEBI:30616"/>
        <dbReference type="ChEBI" id="CHEBI:57986"/>
        <dbReference type="ChEBI" id="CHEBI:58210"/>
        <dbReference type="ChEBI" id="CHEBI:456216"/>
        <dbReference type="EC" id="2.7.1.26"/>
    </reaction>
</comment>
<keyword evidence="9" id="KW-0547">Nucleotide-binding</keyword>
<reference evidence="16 17" key="1">
    <citation type="journal article" date="2023" name="G3 (Bethesda)">
        <title>A chromosome-level genome assembly of Zasmidium syzygii isolated from banana leaves.</title>
        <authorList>
            <person name="van Westerhoven A.C."/>
            <person name="Mehrabi R."/>
            <person name="Talebi R."/>
            <person name="Steentjes M.B.F."/>
            <person name="Corcolon B."/>
            <person name="Chong P.A."/>
            <person name="Kema G.H.J."/>
            <person name="Seidl M.F."/>
        </authorList>
    </citation>
    <scope>NUCLEOTIDE SEQUENCE [LARGE SCALE GENOMIC DNA]</scope>
    <source>
        <strain evidence="16 17">P124</strain>
    </source>
</reference>
<evidence type="ECO:0000256" key="8">
    <source>
        <dbReference type="ARBA" id="ARBA00022679"/>
    </source>
</evidence>
<dbReference type="EC" id="2.7.1.26" evidence="4"/>
<keyword evidence="8" id="KW-0808">Transferase</keyword>
<feature type="region of interest" description="Disordered" evidence="14">
    <location>
        <begin position="1"/>
        <end position="42"/>
    </location>
</feature>
<feature type="compositionally biased region" description="Low complexity" evidence="14">
    <location>
        <begin position="78"/>
        <end position="90"/>
    </location>
</feature>
<evidence type="ECO:0000256" key="2">
    <source>
        <dbReference type="ARBA" id="ARBA00005201"/>
    </source>
</evidence>
<dbReference type="EMBL" id="JAXOVC010000002">
    <property type="protein sequence ID" value="KAK4505900.1"/>
    <property type="molecule type" value="Genomic_DNA"/>
</dbReference>
<keyword evidence="7" id="KW-0288">FMN</keyword>
<keyword evidence="6" id="KW-0285">Flavoprotein</keyword>
<evidence type="ECO:0000313" key="16">
    <source>
        <dbReference type="EMBL" id="KAK4505900.1"/>
    </source>
</evidence>
<dbReference type="Proteomes" id="UP001305779">
    <property type="component" value="Unassembled WGS sequence"/>
</dbReference>
<dbReference type="InterPro" id="IPR015865">
    <property type="entry name" value="Riboflavin_kinase_bac/euk"/>
</dbReference>
<evidence type="ECO:0000256" key="3">
    <source>
        <dbReference type="ARBA" id="ARBA00010108"/>
    </source>
</evidence>
<evidence type="ECO:0000256" key="11">
    <source>
        <dbReference type="ARBA" id="ARBA00022840"/>
    </source>
</evidence>
<dbReference type="SUPFAM" id="SSF82114">
    <property type="entry name" value="Riboflavin kinase-like"/>
    <property type="match status" value="1"/>
</dbReference>
<feature type="domain" description="Riboflavin kinase" evidence="15">
    <location>
        <begin position="380"/>
        <end position="525"/>
    </location>
</feature>
<dbReference type="InterPro" id="IPR023468">
    <property type="entry name" value="Riboflavin_kinase"/>
</dbReference>
<feature type="compositionally biased region" description="Basic and acidic residues" evidence="14">
    <location>
        <begin position="19"/>
        <end position="32"/>
    </location>
</feature>
<gene>
    <name evidence="16" type="ORF">PRZ48_003865</name>
</gene>
<dbReference type="PANTHER" id="PTHR22749:SF6">
    <property type="entry name" value="RIBOFLAVIN KINASE"/>
    <property type="match status" value="1"/>
</dbReference>
<proteinExistence type="inferred from homology"/>
<evidence type="ECO:0000256" key="6">
    <source>
        <dbReference type="ARBA" id="ARBA00022630"/>
    </source>
</evidence>
<accession>A0ABR0EXB9</accession>
<evidence type="ECO:0000256" key="10">
    <source>
        <dbReference type="ARBA" id="ARBA00022777"/>
    </source>
</evidence>
<evidence type="ECO:0000256" key="12">
    <source>
        <dbReference type="ARBA" id="ARBA00029960"/>
    </source>
</evidence>
<dbReference type="Pfam" id="PF01687">
    <property type="entry name" value="Flavokinase"/>
    <property type="match status" value="1"/>
</dbReference>
<name>A0ABR0EXB9_ZASCE</name>
<evidence type="ECO:0000256" key="9">
    <source>
        <dbReference type="ARBA" id="ARBA00022741"/>
    </source>
</evidence>
<keyword evidence="10" id="KW-0418">Kinase</keyword>
<comment type="similarity">
    <text evidence="3">Belongs to the flavokinase family.</text>
</comment>
<evidence type="ECO:0000256" key="4">
    <source>
        <dbReference type="ARBA" id="ARBA00012105"/>
    </source>
</evidence>
<dbReference type="Gene3D" id="2.40.30.30">
    <property type="entry name" value="Riboflavin kinase-like"/>
    <property type="match status" value="1"/>
</dbReference>
<sequence length="593" mass="64685">MIQRKPVPGGRPLNVDQKQALDKVMGETRPPPESKPPPYEFDKVDSIQEGQIIDEFDEQLKALDLNSEPEPSEALPGASHESIEAAAASSKNPSKMKAALGTAFNEAIHFAGGLVSHPFEATKHYSVLRHSIGLVYYRGPTTSVAITVFSDQPLPPDRKLWLQKRGFSGKTGLAVGTLGTRSAWIDVTPRISATPDTLPKADERAWQRDINKFLKKAKDVKQIRNHRPYETNVVRIPHVAVDGYFRIVLCEGRKVLCPSPVFRYASTSTNPGMLRGTSLRSLPSELGIKIGAMVANNTANAAAAGVVQPVTTAVQNAVQPYQYGGLTQMAATSAYDSSGAPQRIEALNEAYEQRRELSHQLALGDTGEGASLIGSDDGPEHPFPIRLAGKVVPGTGRSRKQFGMPTANLGDVAEDTTLRLSGVYVAWAMVVPPKKLKEDLPQNELYDTWHPAIVTVAPLQNTQTSVVEKRSISAYLINDLGNTTFFDSKLHLMIMGFMHPIPQTSIEDQALQIAQDVATAQASLERPAWQVEPILTRIKTESSSRSFTDRLADAREAGQKQVDKVPVHWLGVRTESMGLKDQLIGNGGICVRR</sequence>
<evidence type="ECO:0000256" key="5">
    <source>
        <dbReference type="ARBA" id="ARBA00017394"/>
    </source>
</evidence>
<comment type="pathway">
    <text evidence="2">Cofactor biosynthesis; FMN biosynthesis; FMN from riboflavin (ATP route): step 1/1.</text>
</comment>
<evidence type="ECO:0000259" key="15">
    <source>
        <dbReference type="SMART" id="SM00904"/>
    </source>
</evidence>
<dbReference type="InterPro" id="IPR023465">
    <property type="entry name" value="Riboflavin_kinase_dom_sf"/>
</dbReference>
<keyword evidence="17" id="KW-1185">Reference proteome</keyword>
<dbReference type="PANTHER" id="PTHR22749">
    <property type="entry name" value="RIBOFLAVIN KINASE/FMN ADENYLYLTRANSFERASE"/>
    <property type="match status" value="1"/>
</dbReference>
<evidence type="ECO:0000256" key="14">
    <source>
        <dbReference type="SAM" id="MobiDB-lite"/>
    </source>
</evidence>
<evidence type="ECO:0000256" key="1">
    <source>
        <dbReference type="ARBA" id="ARBA00003572"/>
    </source>
</evidence>
<dbReference type="SMART" id="SM00904">
    <property type="entry name" value="Flavokinase"/>
    <property type="match status" value="1"/>
</dbReference>
<comment type="caution">
    <text evidence="16">The sequence shown here is derived from an EMBL/GenBank/DDBJ whole genome shotgun (WGS) entry which is preliminary data.</text>
</comment>
<evidence type="ECO:0000256" key="7">
    <source>
        <dbReference type="ARBA" id="ARBA00022643"/>
    </source>
</evidence>
<keyword evidence="11" id="KW-0067">ATP-binding</keyword>
<protein>
    <recommendedName>
        <fullName evidence="5">Riboflavin kinase</fullName>
        <ecNumber evidence="4">2.7.1.26</ecNumber>
    </recommendedName>
    <alternativeName>
        <fullName evidence="12">Flavin mononucleotide kinase 1</fullName>
    </alternativeName>
</protein>